<evidence type="ECO:0000313" key="3">
    <source>
        <dbReference type="Proteomes" id="UP000602124"/>
    </source>
</evidence>
<dbReference type="AlphaFoldDB" id="A0A934IY14"/>
<protein>
    <submittedName>
        <fullName evidence="2">DUF3601 domain-containing protein</fullName>
    </submittedName>
</protein>
<gene>
    <name evidence="2" type="ORF">JEQ47_06415</name>
</gene>
<dbReference type="InterPro" id="IPR022020">
    <property type="entry name" value="DUF3601"/>
</dbReference>
<evidence type="ECO:0000313" key="2">
    <source>
        <dbReference type="EMBL" id="MBJ3784347.1"/>
    </source>
</evidence>
<dbReference type="EMBL" id="JAEKMH010000001">
    <property type="protein sequence ID" value="MBJ3784347.1"/>
    <property type="molecule type" value="Genomic_DNA"/>
</dbReference>
<evidence type="ECO:0000259" key="1">
    <source>
        <dbReference type="Pfam" id="PF12208"/>
    </source>
</evidence>
<dbReference type="Proteomes" id="UP000602124">
    <property type="component" value="Unassembled WGS sequence"/>
</dbReference>
<dbReference type="RefSeq" id="WP_198875521.1">
    <property type="nucleotide sequence ID" value="NZ_JAEKMH010000001.1"/>
</dbReference>
<sequence>MSYHFLTSGAKYRVTQAFVDFDRRTHPVGEEWTFLRTSFLPYDDGLSIFVTDETGHERQIRMQWRDEEQGPIIERLSDYLTPA</sequence>
<keyword evidence="3" id="KW-1185">Reference proteome</keyword>
<name>A0A934IY14_9HYPH</name>
<dbReference type="Pfam" id="PF12208">
    <property type="entry name" value="DUF3601"/>
    <property type="match status" value="1"/>
</dbReference>
<proteinExistence type="predicted"/>
<reference evidence="2" key="1">
    <citation type="submission" date="2020-12" db="EMBL/GenBank/DDBJ databases">
        <title>Devosia sp. MSA67 isolated from Mo River.</title>
        <authorList>
            <person name="Ma F."/>
            <person name="Zi Z."/>
        </authorList>
    </citation>
    <scope>NUCLEOTIDE SEQUENCE</scope>
    <source>
        <strain evidence="2">MSA67</strain>
    </source>
</reference>
<dbReference type="Gene3D" id="2.30.30.350">
    <property type="entry name" value="mobile metagenome of vibrio cholerae. Integron cassette protein vch_cass4"/>
    <property type="match status" value="1"/>
</dbReference>
<comment type="caution">
    <text evidence="2">The sequence shown here is derived from an EMBL/GenBank/DDBJ whole genome shotgun (WGS) entry which is preliminary data.</text>
</comment>
<organism evidence="2 3">
    <name type="scientific">Devosia sediminis</name>
    <dbReference type="NCBI Taxonomy" id="2798801"/>
    <lineage>
        <taxon>Bacteria</taxon>
        <taxon>Pseudomonadati</taxon>
        <taxon>Pseudomonadota</taxon>
        <taxon>Alphaproteobacteria</taxon>
        <taxon>Hyphomicrobiales</taxon>
        <taxon>Devosiaceae</taxon>
        <taxon>Devosia</taxon>
    </lineage>
</organism>
<accession>A0A934IY14</accession>
<feature type="domain" description="DUF3601" evidence="1">
    <location>
        <begin position="5"/>
        <end position="79"/>
    </location>
</feature>